<dbReference type="InterPro" id="IPR055927">
    <property type="entry name" value="DUF7504"/>
</dbReference>
<feature type="region of interest" description="Disordered" evidence="1">
    <location>
        <begin position="81"/>
        <end position="105"/>
    </location>
</feature>
<dbReference type="Proteomes" id="UP000607197">
    <property type="component" value="Unassembled WGS sequence"/>
</dbReference>
<protein>
    <submittedName>
        <fullName evidence="2">Uncharacterized protein</fullName>
    </submittedName>
</protein>
<comment type="caution">
    <text evidence="2">The sequence shown here is derived from an EMBL/GenBank/DDBJ whole genome shotgun (WGS) entry which is preliminary data.</text>
</comment>
<dbReference type="AlphaFoldDB" id="A0A830FG03"/>
<evidence type="ECO:0000313" key="3">
    <source>
        <dbReference type="Proteomes" id="UP000607197"/>
    </source>
</evidence>
<gene>
    <name evidence="2" type="ORF">GCM10009039_31140</name>
</gene>
<keyword evidence="3" id="KW-1185">Reference proteome</keyword>
<reference evidence="2" key="2">
    <citation type="submission" date="2020-09" db="EMBL/GenBank/DDBJ databases">
        <authorList>
            <person name="Sun Q."/>
            <person name="Ohkuma M."/>
        </authorList>
    </citation>
    <scope>NUCLEOTIDE SEQUENCE</scope>
    <source>
        <strain evidence="2">JCM 19596</strain>
    </source>
</reference>
<sequence length="238" mass="25731">MGTDTADAAEFSRHLAALKDDGCNVLVVNDPNGAADICDHLLGGHDLERRHVYLPTTTDVDDVLARHEPRRTTQNALGVADATAATTTRSVAATSGTATATAGPSLDTQPGSAWYSDIDDLTDLETVFDAVHDHVDRIAPQTPAPGELRLCVDSLDPFFDAADEQTLFRFIHGLTNLVRKHDGMGHYHAAAGTGHPTVAVLEPLFDATVYVETTIDGDTRQRWRLHDPDIVSDWMPLD</sequence>
<dbReference type="OrthoDB" id="252760at2157"/>
<organism evidence="2 3">
    <name type="scientific">Halocalculus aciditolerans</name>
    <dbReference type="NCBI Taxonomy" id="1383812"/>
    <lineage>
        <taxon>Archaea</taxon>
        <taxon>Methanobacteriati</taxon>
        <taxon>Methanobacteriota</taxon>
        <taxon>Stenosarchaea group</taxon>
        <taxon>Halobacteria</taxon>
        <taxon>Halobacteriales</taxon>
        <taxon>Halobacteriaceae</taxon>
        <taxon>Halocalculus</taxon>
    </lineage>
</organism>
<dbReference type="EMBL" id="BMPG01000005">
    <property type="protein sequence ID" value="GGL70847.1"/>
    <property type="molecule type" value="Genomic_DNA"/>
</dbReference>
<dbReference type="RefSeq" id="WP_188980587.1">
    <property type="nucleotide sequence ID" value="NZ_BMPG01000005.1"/>
</dbReference>
<feature type="compositionally biased region" description="Low complexity" evidence="1">
    <location>
        <begin position="81"/>
        <end position="102"/>
    </location>
</feature>
<name>A0A830FG03_9EURY</name>
<evidence type="ECO:0000313" key="2">
    <source>
        <dbReference type="EMBL" id="GGL70847.1"/>
    </source>
</evidence>
<evidence type="ECO:0000256" key="1">
    <source>
        <dbReference type="SAM" id="MobiDB-lite"/>
    </source>
</evidence>
<dbReference type="Pfam" id="PF24336">
    <property type="entry name" value="DUF7504"/>
    <property type="match status" value="1"/>
</dbReference>
<reference evidence="2" key="1">
    <citation type="journal article" date="2014" name="Int. J. Syst. Evol. Microbiol.">
        <title>Complete genome sequence of Corynebacterium casei LMG S-19264T (=DSM 44701T), isolated from a smear-ripened cheese.</title>
        <authorList>
            <consortium name="US DOE Joint Genome Institute (JGI-PGF)"/>
            <person name="Walter F."/>
            <person name="Albersmeier A."/>
            <person name="Kalinowski J."/>
            <person name="Ruckert C."/>
        </authorList>
    </citation>
    <scope>NUCLEOTIDE SEQUENCE</scope>
    <source>
        <strain evidence="2">JCM 19596</strain>
    </source>
</reference>
<accession>A0A830FG03</accession>
<proteinExistence type="predicted"/>